<dbReference type="PANTHER" id="PTHR43625">
    <property type="entry name" value="AFLATOXIN B1 ALDEHYDE REDUCTASE"/>
    <property type="match status" value="1"/>
</dbReference>
<name>A0A5Q3Q8N6_9PSEU</name>
<proteinExistence type="predicted"/>
<evidence type="ECO:0000256" key="1">
    <source>
        <dbReference type="ARBA" id="ARBA00023002"/>
    </source>
</evidence>
<dbReference type="SUPFAM" id="SSF51430">
    <property type="entry name" value="NAD(P)-linked oxidoreductase"/>
    <property type="match status" value="1"/>
</dbReference>
<feature type="domain" description="NADP-dependent oxidoreductase" evidence="2">
    <location>
        <begin position="14"/>
        <end position="300"/>
    </location>
</feature>
<protein>
    <submittedName>
        <fullName evidence="3">Aldo/keto reductase</fullName>
    </submittedName>
</protein>
<dbReference type="Pfam" id="PF00248">
    <property type="entry name" value="Aldo_ket_red"/>
    <property type="match status" value="1"/>
</dbReference>
<evidence type="ECO:0000313" key="4">
    <source>
        <dbReference type="Proteomes" id="UP000371041"/>
    </source>
</evidence>
<dbReference type="KEGG" id="sace:GIY23_12160"/>
<evidence type="ECO:0000259" key="2">
    <source>
        <dbReference type="Pfam" id="PF00248"/>
    </source>
</evidence>
<dbReference type="EMBL" id="CP045929">
    <property type="protein sequence ID" value="QGK70180.1"/>
    <property type="molecule type" value="Genomic_DNA"/>
</dbReference>
<gene>
    <name evidence="3" type="ORF">GIY23_12160</name>
</gene>
<keyword evidence="1" id="KW-0560">Oxidoreductase</keyword>
<dbReference type="RefSeq" id="WP_154076764.1">
    <property type="nucleotide sequence ID" value="NZ_CP045929.1"/>
</dbReference>
<dbReference type="Gene3D" id="3.20.20.100">
    <property type="entry name" value="NADP-dependent oxidoreductase domain"/>
    <property type="match status" value="1"/>
</dbReference>
<dbReference type="Proteomes" id="UP000371041">
    <property type="component" value="Chromosome"/>
</dbReference>
<sequence length="323" mass="34890">MKTRIIGSLEVSAVGLGAMGFSHGYGPGATGDDAVDLMHTAYDLGCTFFDTAEAYGAGANEELVGRALAPVRDRVVIATKFHHGDARTPAEAAKEIRGKLDASLSRLGTDHVELYYQHRVSDSVPVEDVAGVMNELISEGKILGWGQSQATAEQIRRAHEVTPLAAVQSEYSIMERMFEADVIPTCAELGIGFVPFSPLASGFLAGTVTAEDSYTGDDVRRVITRFDSDNIRANQPLLDLLTAVAREKGATAAQISLAWMLHKNDFIVPIPGSRTLDRIQENLAAADVELTDDEFDRIESELSTIEIHGNRTDEDIATLKTLN</sequence>
<keyword evidence="4" id="KW-1185">Reference proteome</keyword>
<dbReference type="InterPro" id="IPR036812">
    <property type="entry name" value="NAD(P)_OxRdtase_dom_sf"/>
</dbReference>
<dbReference type="PANTHER" id="PTHR43625:SF77">
    <property type="entry name" value="ALDO-KETO REDUCTASE"/>
    <property type="match status" value="1"/>
</dbReference>
<dbReference type="InterPro" id="IPR023210">
    <property type="entry name" value="NADP_OxRdtase_dom"/>
</dbReference>
<accession>A0A5Q3Q8N6</accession>
<dbReference type="GO" id="GO:0016491">
    <property type="term" value="F:oxidoreductase activity"/>
    <property type="evidence" value="ECO:0007669"/>
    <property type="project" value="UniProtKB-KW"/>
</dbReference>
<dbReference type="InterPro" id="IPR050791">
    <property type="entry name" value="Aldo-Keto_reductase"/>
</dbReference>
<organism evidence="3 4">
    <name type="scientific">Allosaccharopolyspora coralli</name>
    <dbReference type="NCBI Taxonomy" id="2665642"/>
    <lineage>
        <taxon>Bacteria</taxon>
        <taxon>Bacillati</taxon>
        <taxon>Actinomycetota</taxon>
        <taxon>Actinomycetes</taxon>
        <taxon>Pseudonocardiales</taxon>
        <taxon>Pseudonocardiaceae</taxon>
        <taxon>Allosaccharopolyspora</taxon>
    </lineage>
</organism>
<dbReference type="AlphaFoldDB" id="A0A5Q3Q8N6"/>
<evidence type="ECO:0000313" key="3">
    <source>
        <dbReference type="EMBL" id="QGK70180.1"/>
    </source>
</evidence>
<dbReference type="GO" id="GO:0005737">
    <property type="term" value="C:cytoplasm"/>
    <property type="evidence" value="ECO:0007669"/>
    <property type="project" value="TreeGrafter"/>
</dbReference>
<reference evidence="4" key="1">
    <citation type="submission" date="2019-11" db="EMBL/GenBank/DDBJ databases">
        <title>The complete genome sequence of Saccharopolyspora sp. E2A.</title>
        <authorList>
            <person name="Zhang G."/>
        </authorList>
    </citation>
    <scope>NUCLEOTIDE SEQUENCE [LARGE SCALE GENOMIC DNA]</scope>
    <source>
        <strain evidence="4">E2A</strain>
    </source>
</reference>